<evidence type="ECO:0000313" key="2">
    <source>
        <dbReference type="EMBL" id="CAQ05953.1"/>
    </source>
</evidence>
<dbReference type="InterPro" id="IPR025962">
    <property type="entry name" value="SdpI/YhfL"/>
</dbReference>
<proteinExistence type="predicted"/>
<organism evidence="2 3">
    <name type="scientific">Corynebacterium urealyticum (strain ATCC 43042 / DSM 7109)</name>
    <dbReference type="NCBI Taxonomy" id="504474"/>
    <lineage>
        <taxon>Bacteria</taxon>
        <taxon>Bacillati</taxon>
        <taxon>Actinomycetota</taxon>
        <taxon>Actinomycetes</taxon>
        <taxon>Mycobacteriales</taxon>
        <taxon>Corynebacteriaceae</taxon>
        <taxon>Corynebacterium</taxon>
    </lineage>
</organism>
<keyword evidence="1" id="KW-0812">Transmembrane</keyword>
<dbReference type="AlphaFoldDB" id="B1VJ07"/>
<evidence type="ECO:0000256" key="1">
    <source>
        <dbReference type="SAM" id="Phobius"/>
    </source>
</evidence>
<dbReference type="HOGENOM" id="CLU_113638_1_0_11"/>
<name>B1VJ07_CORU7</name>
<feature type="transmembrane region" description="Helical" evidence="1">
    <location>
        <begin position="92"/>
        <end position="116"/>
    </location>
</feature>
<accession>B1VJ07</accession>
<evidence type="ECO:0000313" key="3">
    <source>
        <dbReference type="Proteomes" id="UP000001727"/>
    </source>
</evidence>
<dbReference type="Pfam" id="PF13630">
    <property type="entry name" value="SdpI"/>
    <property type="match status" value="1"/>
</dbReference>
<dbReference type="eggNOG" id="COG5658">
    <property type="taxonomic scope" value="Bacteria"/>
</dbReference>
<feature type="transmembrane region" description="Helical" evidence="1">
    <location>
        <begin position="12"/>
        <end position="38"/>
    </location>
</feature>
<sequence length="224" mass="22473">MVGHSNRRGNRLNRMIVLTILLVILALAVLTVGLLGFLEKLPGNGVVGLRIPEVRKSSENWVLAHKIAGPAWMGAGAALLGAALLTTGIGGWMWLVFALLIVGALFLIGMGSAMAASTMARLEHVRGQEAEEARSAAGCCSSGSSSNDDASAGGCEPSAEECASGNACGSCSLNGACEGGGAAFDAGRDAGSGAGAGQGAQQAAAKPALDLDAARRAVAEQDRR</sequence>
<dbReference type="EMBL" id="AM942444">
    <property type="protein sequence ID" value="CAQ05953.1"/>
    <property type="molecule type" value="Genomic_DNA"/>
</dbReference>
<reference evidence="2 3" key="1">
    <citation type="journal article" date="2008" name="J. Biotechnol.">
        <title>The lifestyle of Corynebacterium urealyticum derived from its complete genome sequence established by pyrosequencing.</title>
        <authorList>
            <person name="Tauch A."/>
            <person name="Trost E."/>
            <person name="Tilker A."/>
            <person name="Ludewig U."/>
            <person name="Schneiker S."/>
            <person name="Goesmann A."/>
            <person name="Arnold W."/>
            <person name="Bekel T."/>
            <person name="Brinkrolf K."/>
            <person name="Brune I."/>
            <person name="Goetker S."/>
            <person name="Kalinowski J."/>
            <person name="Kamp P.-B."/>
            <person name="Lobo F.P."/>
            <person name="Viehoever P."/>
            <person name="Weisshaar B."/>
            <person name="Soriano F."/>
            <person name="Droege M."/>
            <person name="Puehler A."/>
        </authorList>
    </citation>
    <scope>NUCLEOTIDE SEQUENCE [LARGE SCALE GENOMIC DNA]</scope>
    <source>
        <strain evidence="3">ATCC 43042 / DSM 7109</strain>
    </source>
</reference>
<dbReference type="Proteomes" id="UP000001727">
    <property type="component" value="Chromosome"/>
</dbReference>
<keyword evidence="3" id="KW-1185">Reference proteome</keyword>
<keyword evidence="1" id="KW-0472">Membrane</keyword>
<keyword evidence="1" id="KW-1133">Transmembrane helix</keyword>
<protein>
    <submittedName>
        <fullName evidence="2">Putative membrane protein</fullName>
    </submittedName>
</protein>
<dbReference type="KEGG" id="cur:cu1997"/>
<gene>
    <name evidence="2" type="ordered locus">cu1997</name>
</gene>